<dbReference type="InterPro" id="IPR013857">
    <property type="entry name" value="NADH-UbQ_OxRdtase-assoc_prot30"/>
</dbReference>
<sequence>MGGASESFLEGNVWRGNIITAGGGFAGIRTQAFRPAFDASRCQGIRLRVRGGGDQRYKLIIRDSYEWNGIAWSYEFDTKSWNPLSDVTEVMAPFSEFVPTLFAQRVPDVKYNAAKLTTLQLTLSKFGYDGDLNPNFKAGEFSITLESVGVF</sequence>
<feature type="domain" description="NADH:ubiquinone oxidoreductase intermediate-associated protein 30" evidence="2">
    <location>
        <begin position="1"/>
        <end position="143"/>
    </location>
</feature>
<protein>
    <recommendedName>
        <fullName evidence="2">NADH:ubiquinone oxidoreductase intermediate-associated protein 30 domain-containing protein</fullName>
    </recommendedName>
</protein>
<dbReference type="Pfam" id="PF08547">
    <property type="entry name" value="CIA30"/>
    <property type="match status" value="1"/>
</dbReference>
<dbReference type="InterPro" id="IPR039131">
    <property type="entry name" value="NDUFAF1"/>
</dbReference>
<keyword evidence="4" id="KW-1185">Reference proteome</keyword>
<dbReference type="SUPFAM" id="SSF49785">
    <property type="entry name" value="Galactose-binding domain-like"/>
    <property type="match status" value="1"/>
</dbReference>
<evidence type="ECO:0000313" key="3">
    <source>
        <dbReference type="EMBL" id="CAK0859588.1"/>
    </source>
</evidence>
<dbReference type="InterPro" id="IPR008979">
    <property type="entry name" value="Galactose-bd-like_sf"/>
</dbReference>
<accession>A0ABN9UL28</accession>
<organism evidence="3 4">
    <name type="scientific">Prorocentrum cordatum</name>
    <dbReference type="NCBI Taxonomy" id="2364126"/>
    <lineage>
        <taxon>Eukaryota</taxon>
        <taxon>Sar</taxon>
        <taxon>Alveolata</taxon>
        <taxon>Dinophyceae</taxon>
        <taxon>Prorocentrales</taxon>
        <taxon>Prorocentraceae</taxon>
        <taxon>Prorocentrum</taxon>
    </lineage>
</organism>
<gene>
    <name evidence="3" type="ORF">PCOR1329_LOCUS48906</name>
</gene>
<comment type="caution">
    <text evidence="3">The sequence shown here is derived from an EMBL/GenBank/DDBJ whole genome shotgun (WGS) entry which is preliminary data.</text>
</comment>
<dbReference type="EMBL" id="CAUYUJ010015915">
    <property type="protein sequence ID" value="CAK0859588.1"/>
    <property type="molecule type" value="Genomic_DNA"/>
</dbReference>
<evidence type="ECO:0000259" key="2">
    <source>
        <dbReference type="Pfam" id="PF08547"/>
    </source>
</evidence>
<dbReference type="PANTHER" id="PTHR13194">
    <property type="entry name" value="COMPLEX I INTERMEDIATE-ASSOCIATED PROTEIN 30"/>
    <property type="match status" value="1"/>
</dbReference>
<evidence type="ECO:0000313" key="4">
    <source>
        <dbReference type="Proteomes" id="UP001189429"/>
    </source>
</evidence>
<name>A0ABN9UL28_9DINO</name>
<evidence type="ECO:0000256" key="1">
    <source>
        <dbReference type="ARBA" id="ARBA00007884"/>
    </source>
</evidence>
<dbReference type="PANTHER" id="PTHR13194:SF19">
    <property type="entry name" value="NAD(P)-BINDING ROSSMANN-FOLD SUPERFAMILY PROTEIN"/>
    <property type="match status" value="1"/>
</dbReference>
<reference evidence="3" key="1">
    <citation type="submission" date="2023-10" db="EMBL/GenBank/DDBJ databases">
        <authorList>
            <person name="Chen Y."/>
            <person name="Shah S."/>
            <person name="Dougan E. K."/>
            <person name="Thang M."/>
            <person name="Chan C."/>
        </authorList>
    </citation>
    <scope>NUCLEOTIDE SEQUENCE [LARGE SCALE GENOMIC DNA]</scope>
</reference>
<dbReference type="Proteomes" id="UP001189429">
    <property type="component" value="Unassembled WGS sequence"/>
</dbReference>
<proteinExistence type="inferred from homology"/>
<comment type="similarity">
    <text evidence="1">Belongs to the CIA30 family.</text>
</comment>